<feature type="active site" description="Nucleophile" evidence="19">
    <location>
        <position position="324"/>
    </location>
</feature>
<evidence type="ECO:0000256" key="10">
    <source>
        <dbReference type="ARBA" id="ARBA00022741"/>
    </source>
</evidence>
<feature type="binding site" evidence="19">
    <location>
        <position position="350"/>
    </location>
    <ligand>
        <name>GTP</name>
        <dbReference type="ChEBI" id="CHEBI:37565"/>
    </ligand>
</feature>
<comment type="cofactor">
    <cofactor evidence="3">
        <name>Mg(2+)</name>
        <dbReference type="ChEBI" id="CHEBI:18420"/>
    </cofactor>
</comment>
<dbReference type="InterPro" id="IPR000926">
    <property type="entry name" value="RibA"/>
</dbReference>
<dbReference type="NCBIfam" id="TIGR00505">
    <property type="entry name" value="ribA"/>
    <property type="match status" value="1"/>
</dbReference>
<feature type="active site" description="Proton acceptor" evidence="19">
    <location>
        <position position="322"/>
    </location>
</feature>
<gene>
    <name evidence="19 22" type="primary">ribA</name>
    <name evidence="21" type="ORF">ERX35_008510</name>
    <name evidence="22" type="ORF">KFV11_08150</name>
</gene>
<evidence type="ECO:0000256" key="5">
    <source>
        <dbReference type="ARBA" id="ARBA00004853"/>
    </source>
</evidence>
<evidence type="ECO:0000256" key="8">
    <source>
        <dbReference type="ARBA" id="ARBA00022619"/>
    </source>
</evidence>
<dbReference type="Pfam" id="PF00925">
    <property type="entry name" value="GTP_cyclohydro2"/>
    <property type="match status" value="1"/>
</dbReference>
<dbReference type="FunFam" id="3.90.870.10:FF:000001">
    <property type="entry name" value="Riboflavin biosynthesis protein RibBA"/>
    <property type="match status" value="1"/>
</dbReference>
<comment type="pathway">
    <text evidence="6">Cofactor biosynthesis; riboflavin biosynthesis; 2-hydroxy-3-oxobutyl phosphate from D-ribulose 5-phosphate: step 1/1.</text>
</comment>
<evidence type="ECO:0000256" key="18">
    <source>
        <dbReference type="ARBA" id="ARBA00049295"/>
    </source>
</evidence>
<evidence type="ECO:0000256" key="1">
    <source>
        <dbReference type="ARBA" id="ARBA00000141"/>
    </source>
</evidence>
<dbReference type="Proteomes" id="UP000295735">
    <property type="component" value="Unassembled WGS sequence"/>
</dbReference>
<keyword evidence="15" id="KW-0464">Manganese</keyword>
<evidence type="ECO:0000313" key="24">
    <source>
        <dbReference type="Proteomes" id="UP001057381"/>
    </source>
</evidence>
<keyword evidence="14 19" id="KW-0342">GTP-binding</keyword>
<evidence type="ECO:0000256" key="15">
    <source>
        <dbReference type="ARBA" id="ARBA00023211"/>
    </source>
</evidence>
<feature type="binding site" evidence="19">
    <location>
        <begin position="288"/>
        <end position="290"/>
    </location>
    <ligand>
        <name>GTP</name>
        <dbReference type="ChEBI" id="CHEBI:37565"/>
    </ligand>
</feature>
<comment type="pathway">
    <text evidence="5 19">Cofactor biosynthesis; riboflavin biosynthesis; 5-amino-6-(D-ribitylamino)uracil from GTP: step 1/4.</text>
</comment>
<dbReference type="Gene3D" id="3.90.870.10">
    <property type="entry name" value="DHBP synthase"/>
    <property type="match status" value="1"/>
</dbReference>
<feature type="binding site" evidence="19">
    <location>
        <position position="251"/>
    </location>
    <ligand>
        <name>Zn(2+)</name>
        <dbReference type="ChEBI" id="CHEBI:29105"/>
        <note>catalytic</note>
    </ligand>
</feature>
<accession>A0A9Q9BUE8</accession>
<dbReference type="SUPFAM" id="SSF142695">
    <property type="entry name" value="RibA-like"/>
    <property type="match status" value="1"/>
</dbReference>
<sequence length="395" mass="44065">MFDSIDEALSALTAGRPIIVVDSEDRENEGDLLAVTEFMQPDVLNFMIKEARGLVCAPVSRAIAEKFSLLPMTVTNDDPHGTAFTASIDHVMSTTGISVAERYDTVRALLGDGAEKTFNSPGHIFPLIAKDDGVLERQGHTEACVDLARLCGATQTGVICEIIKEDGTMARRDDLVDFKHKHDLKMITIDALVHYRKVTEPLVTREAVVDMPTKYGHFKLYGFQELYSDKEHVVYMKPYTGIPDVRIHSECLTGDVFHSERCDCGIQLEQALHHIETHGGLVIYLRQEGRGIGLINKLKAYEKIEQGMDTVEANLALGFESDMRDYAVAASILRDLDILSVNIITNNPRKISGLKAYGIDVRVRVPHQFVSNVNNRNYLTTKKEKLGHLLEEKLI</sequence>
<protein>
    <recommendedName>
        <fullName evidence="19">GTP cyclohydrolase-2</fullName>
        <ecNumber evidence="19">3.5.4.25</ecNumber>
    </recommendedName>
    <alternativeName>
        <fullName evidence="19">GTP cyclohydrolase II</fullName>
    </alternativeName>
</protein>
<dbReference type="InterPro" id="IPR036144">
    <property type="entry name" value="RibA-like_sf"/>
</dbReference>
<evidence type="ECO:0000256" key="14">
    <source>
        <dbReference type="ARBA" id="ARBA00023134"/>
    </source>
</evidence>
<evidence type="ECO:0000256" key="4">
    <source>
        <dbReference type="ARBA" id="ARBA00002284"/>
    </source>
</evidence>
<feature type="binding site" evidence="19">
    <location>
        <position position="310"/>
    </location>
    <ligand>
        <name>GTP</name>
        <dbReference type="ChEBI" id="CHEBI:37565"/>
    </ligand>
</feature>
<comment type="similarity">
    <text evidence="7">In the N-terminal section; belongs to the DHBP synthase family.</text>
</comment>
<dbReference type="InterPro" id="IPR017945">
    <property type="entry name" value="DHBP_synth_RibB-like_a/b_dom"/>
</dbReference>
<dbReference type="PIRSF" id="PIRSF001259">
    <property type="entry name" value="RibA"/>
    <property type="match status" value="1"/>
</dbReference>
<dbReference type="Pfam" id="PF00926">
    <property type="entry name" value="DHBP_synthase"/>
    <property type="match status" value="1"/>
</dbReference>
<evidence type="ECO:0000256" key="7">
    <source>
        <dbReference type="ARBA" id="ARBA00005520"/>
    </source>
</evidence>
<evidence type="ECO:0000256" key="17">
    <source>
        <dbReference type="ARBA" id="ARBA00023268"/>
    </source>
</evidence>
<evidence type="ECO:0000313" key="23">
    <source>
        <dbReference type="Proteomes" id="UP000295735"/>
    </source>
</evidence>
<dbReference type="EMBL" id="CP073809">
    <property type="protein sequence ID" value="UTH13232.1"/>
    <property type="molecule type" value="Genomic_DNA"/>
</dbReference>
<keyword evidence="10 19" id="KW-0547">Nucleotide-binding</keyword>
<comment type="function">
    <text evidence="19">Catalyzes the conversion of GTP to 2,5-diamino-6-ribosylamino-4(3H)-pyrimidinone 5'-phosphate (DARP), formate and pyrophosphate.</text>
</comment>
<evidence type="ECO:0000256" key="12">
    <source>
        <dbReference type="ARBA" id="ARBA00022833"/>
    </source>
</evidence>
<evidence type="ECO:0000256" key="6">
    <source>
        <dbReference type="ARBA" id="ARBA00004904"/>
    </source>
</evidence>
<evidence type="ECO:0000256" key="16">
    <source>
        <dbReference type="ARBA" id="ARBA00023239"/>
    </source>
</evidence>
<dbReference type="FunFam" id="3.40.50.10990:FF:000002">
    <property type="entry name" value="GTP cyclohydrolase-2"/>
    <property type="match status" value="1"/>
</dbReference>
<dbReference type="AlphaFoldDB" id="A0A9Q9BUE8"/>
<dbReference type="GO" id="GO:0003935">
    <property type="term" value="F:GTP cyclohydrolase II activity"/>
    <property type="evidence" value="ECO:0007669"/>
    <property type="project" value="UniProtKB-UniRule"/>
</dbReference>
<evidence type="ECO:0000256" key="2">
    <source>
        <dbReference type="ARBA" id="ARBA00001936"/>
    </source>
</evidence>
<comment type="catalytic activity">
    <reaction evidence="18 19">
        <text>GTP + 4 H2O = 2,5-diamino-6-hydroxy-4-(5-phosphoribosylamino)-pyrimidine + formate + 2 phosphate + 3 H(+)</text>
        <dbReference type="Rhea" id="RHEA:23704"/>
        <dbReference type="ChEBI" id="CHEBI:15377"/>
        <dbReference type="ChEBI" id="CHEBI:15378"/>
        <dbReference type="ChEBI" id="CHEBI:15740"/>
        <dbReference type="ChEBI" id="CHEBI:37565"/>
        <dbReference type="ChEBI" id="CHEBI:43474"/>
        <dbReference type="ChEBI" id="CHEBI:58614"/>
        <dbReference type="EC" id="3.5.4.25"/>
    </reaction>
</comment>
<dbReference type="EC" id="3.5.4.25" evidence="19"/>
<keyword evidence="11 19" id="KW-0378">Hydrolase</keyword>
<keyword evidence="9 19" id="KW-0479">Metal-binding</keyword>
<keyword evidence="13" id="KW-0460">Magnesium</keyword>
<dbReference type="EMBL" id="SCWC02000006">
    <property type="protein sequence ID" value="KAA1038380.1"/>
    <property type="molecule type" value="Genomic_DNA"/>
</dbReference>
<evidence type="ECO:0000256" key="9">
    <source>
        <dbReference type="ARBA" id="ARBA00022723"/>
    </source>
</evidence>
<feature type="binding site" evidence="19">
    <location>
        <begin position="246"/>
        <end position="250"/>
    </location>
    <ligand>
        <name>GTP</name>
        <dbReference type="ChEBI" id="CHEBI:37565"/>
    </ligand>
</feature>
<feature type="binding site" evidence="19">
    <location>
        <position position="345"/>
    </location>
    <ligand>
        <name>GTP</name>
        <dbReference type="ChEBI" id="CHEBI:37565"/>
    </ligand>
</feature>
<organism evidence="22 24">
    <name type="scientific">Macrococcus equipercicus</name>
    <dbReference type="NCBI Taxonomy" id="69967"/>
    <lineage>
        <taxon>Bacteria</taxon>
        <taxon>Bacillati</taxon>
        <taxon>Bacillota</taxon>
        <taxon>Bacilli</taxon>
        <taxon>Bacillales</taxon>
        <taxon>Staphylococcaceae</taxon>
        <taxon>Macrococcus</taxon>
    </lineage>
</organism>
<evidence type="ECO:0000256" key="19">
    <source>
        <dbReference type="HAMAP-Rule" id="MF_00179"/>
    </source>
</evidence>
<name>A0A9Q9BUE8_9STAP</name>
<keyword evidence="23" id="KW-1185">Reference proteome</keyword>
<evidence type="ECO:0000256" key="11">
    <source>
        <dbReference type="ARBA" id="ARBA00022801"/>
    </source>
</evidence>
<feature type="binding site" evidence="19">
    <location>
        <position position="262"/>
    </location>
    <ligand>
        <name>Zn(2+)</name>
        <dbReference type="ChEBI" id="CHEBI:29105"/>
        <note>catalytic</note>
    </ligand>
</feature>
<proteinExistence type="inferred from homology"/>
<evidence type="ECO:0000313" key="22">
    <source>
        <dbReference type="EMBL" id="UTH13232.1"/>
    </source>
</evidence>
<dbReference type="InterPro" id="IPR000422">
    <property type="entry name" value="DHBP_synthase_RibB"/>
</dbReference>
<dbReference type="PANTHER" id="PTHR21327:SF18">
    <property type="entry name" value="3,4-DIHYDROXY-2-BUTANONE 4-PHOSPHATE SYNTHASE"/>
    <property type="match status" value="1"/>
</dbReference>
<comment type="cofactor">
    <cofactor evidence="2">
        <name>Mn(2+)</name>
        <dbReference type="ChEBI" id="CHEBI:29035"/>
    </cofactor>
</comment>
<feature type="binding site" evidence="19">
    <location>
        <position position="264"/>
    </location>
    <ligand>
        <name>Zn(2+)</name>
        <dbReference type="ChEBI" id="CHEBI:29105"/>
        <note>catalytic</note>
    </ligand>
</feature>
<evidence type="ECO:0000259" key="20">
    <source>
        <dbReference type="Pfam" id="PF00925"/>
    </source>
</evidence>
<dbReference type="GO" id="GO:0008270">
    <property type="term" value="F:zinc ion binding"/>
    <property type="evidence" value="ECO:0007669"/>
    <property type="project" value="UniProtKB-UniRule"/>
</dbReference>
<keyword evidence="12 19" id="KW-0862">Zinc</keyword>
<reference evidence="21 23" key="1">
    <citation type="submission" date="2019-09" db="EMBL/GenBank/DDBJ databases">
        <authorList>
            <person name="Mazhar S."/>
            <person name="Altermann E."/>
            <person name="Hill C."/>
            <person name="Mcauliffe O."/>
        </authorList>
    </citation>
    <scope>NUCLEOTIDE SEQUENCE [LARGE SCALE GENOMIC DNA]</scope>
    <source>
        <strain evidence="21 23">ATCC 51831</strain>
    </source>
</reference>
<dbReference type="PANTHER" id="PTHR21327">
    <property type="entry name" value="GTP CYCLOHYDROLASE II-RELATED"/>
    <property type="match status" value="1"/>
</dbReference>
<keyword evidence="17" id="KW-0511">Multifunctional enzyme</keyword>
<reference evidence="22" key="2">
    <citation type="submission" date="2021-04" db="EMBL/GenBank/DDBJ databases">
        <title>Complete Genome Sequences of Macrococcus spp. from dog and cattle.</title>
        <authorList>
            <person name="Schwendener S."/>
            <person name="Perreten V."/>
        </authorList>
    </citation>
    <scope>NUCLEOTIDE SEQUENCE</scope>
    <source>
        <strain evidence="22">Epi0143-OL</strain>
    </source>
</reference>
<dbReference type="CDD" id="cd00641">
    <property type="entry name" value="GTP_cyclohydro2"/>
    <property type="match status" value="1"/>
</dbReference>
<dbReference type="Gene3D" id="3.40.50.10990">
    <property type="entry name" value="GTP cyclohydrolase II"/>
    <property type="match status" value="1"/>
</dbReference>
<comment type="cofactor">
    <cofactor evidence="19">
        <name>Zn(2+)</name>
        <dbReference type="ChEBI" id="CHEBI:29105"/>
    </cofactor>
    <text evidence="19">Binds 1 zinc ion per subunit.</text>
</comment>
<feature type="binding site" evidence="19">
    <location>
        <position position="267"/>
    </location>
    <ligand>
        <name>GTP</name>
        <dbReference type="ChEBI" id="CHEBI:37565"/>
    </ligand>
</feature>
<dbReference type="KEGG" id="mequ:KFV11_08150"/>
<dbReference type="NCBIfam" id="TIGR00506">
    <property type="entry name" value="ribB"/>
    <property type="match status" value="1"/>
</dbReference>
<dbReference type="GO" id="GO:0005829">
    <property type="term" value="C:cytosol"/>
    <property type="evidence" value="ECO:0007669"/>
    <property type="project" value="TreeGrafter"/>
</dbReference>
<keyword evidence="8 19" id="KW-0686">Riboflavin biosynthesis</keyword>
<dbReference type="Proteomes" id="UP001057381">
    <property type="component" value="Chromosome"/>
</dbReference>
<keyword evidence="16" id="KW-0456">Lyase</keyword>
<evidence type="ECO:0000256" key="3">
    <source>
        <dbReference type="ARBA" id="ARBA00001946"/>
    </source>
</evidence>
<dbReference type="GO" id="GO:0005525">
    <property type="term" value="F:GTP binding"/>
    <property type="evidence" value="ECO:0007669"/>
    <property type="project" value="UniProtKB-KW"/>
</dbReference>
<dbReference type="InterPro" id="IPR032677">
    <property type="entry name" value="GTP_cyclohydro_II"/>
</dbReference>
<feature type="domain" description="GTP cyclohydrolase II" evidence="20">
    <location>
        <begin position="207"/>
        <end position="366"/>
    </location>
</feature>
<dbReference type="GO" id="GO:0009231">
    <property type="term" value="P:riboflavin biosynthetic process"/>
    <property type="evidence" value="ECO:0007669"/>
    <property type="project" value="UniProtKB-UniRule"/>
</dbReference>
<comment type="function">
    <text evidence="4">Catalyzes the conversion of D-ribulose 5-phosphate to formate and 3,4-dihydroxy-2-butanone 4-phosphate.</text>
</comment>
<evidence type="ECO:0000313" key="21">
    <source>
        <dbReference type="EMBL" id="KAA1038380.1"/>
    </source>
</evidence>
<dbReference type="SUPFAM" id="SSF55821">
    <property type="entry name" value="YrdC/RibB"/>
    <property type="match status" value="1"/>
</dbReference>
<dbReference type="GO" id="GO:0008686">
    <property type="term" value="F:3,4-dihydroxy-2-butanone-4-phosphate synthase activity"/>
    <property type="evidence" value="ECO:0007669"/>
    <property type="project" value="UniProtKB-EC"/>
</dbReference>
<comment type="catalytic activity">
    <reaction evidence="1">
        <text>D-ribulose 5-phosphate = (2S)-2-hydroxy-3-oxobutyl phosphate + formate + H(+)</text>
        <dbReference type="Rhea" id="RHEA:18457"/>
        <dbReference type="ChEBI" id="CHEBI:15378"/>
        <dbReference type="ChEBI" id="CHEBI:15740"/>
        <dbReference type="ChEBI" id="CHEBI:58121"/>
        <dbReference type="ChEBI" id="CHEBI:58830"/>
        <dbReference type="EC" id="4.1.99.12"/>
    </reaction>
</comment>
<dbReference type="NCBIfam" id="NF001591">
    <property type="entry name" value="PRK00393.1"/>
    <property type="match status" value="1"/>
</dbReference>
<dbReference type="OrthoDB" id="9793111at2"/>
<comment type="similarity">
    <text evidence="19">Belongs to the GTP cyclohydrolase II family.</text>
</comment>
<dbReference type="HAMAP" id="MF_00179">
    <property type="entry name" value="RibA"/>
    <property type="match status" value="1"/>
</dbReference>
<evidence type="ECO:0000256" key="13">
    <source>
        <dbReference type="ARBA" id="ARBA00022842"/>
    </source>
</evidence>